<dbReference type="FunFam" id="3.40.50.720:FF:000357">
    <property type="entry name" value="Methionine adenosyltransferase 2 subunit beta"/>
    <property type="match status" value="1"/>
</dbReference>
<dbReference type="InterPro" id="IPR036291">
    <property type="entry name" value="NAD(P)-bd_dom_sf"/>
</dbReference>
<protein>
    <submittedName>
        <fullName evidence="2">NAD dependent epimerase/dehydratase family protein</fullName>
    </submittedName>
</protein>
<dbReference type="RefSeq" id="XP_046075408.1">
    <property type="nucleotide sequence ID" value="XM_046213738.1"/>
</dbReference>
<evidence type="ECO:0000313" key="2">
    <source>
        <dbReference type="EMBL" id="KAH8702032.1"/>
    </source>
</evidence>
<dbReference type="GO" id="GO:0048269">
    <property type="term" value="C:methionine adenosyltransferase complex"/>
    <property type="evidence" value="ECO:0007669"/>
    <property type="project" value="TreeGrafter"/>
</dbReference>
<evidence type="ECO:0000313" key="3">
    <source>
        <dbReference type="Proteomes" id="UP001201262"/>
    </source>
</evidence>
<dbReference type="InterPro" id="IPR005913">
    <property type="entry name" value="dTDP_dehydrorham_reduct"/>
</dbReference>
<proteinExistence type="predicted"/>
<dbReference type="InterPro" id="IPR029903">
    <property type="entry name" value="RmlD-like-bd"/>
</dbReference>
<dbReference type="AlphaFoldDB" id="A0AAD4KYT2"/>
<evidence type="ECO:0000259" key="1">
    <source>
        <dbReference type="Pfam" id="PF04321"/>
    </source>
</evidence>
<name>A0AAD4KYT2_9EURO</name>
<keyword evidence="3" id="KW-1185">Reference proteome</keyword>
<dbReference type="CDD" id="cd05254">
    <property type="entry name" value="dTDP_HR_like_SDR_e"/>
    <property type="match status" value="1"/>
</dbReference>
<comment type="caution">
    <text evidence="2">The sequence shown here is derived from an EMBL/GenBank/DDBJ whole genome shotgun (WGS) entry which is preliminary data.</text>
</comment>
<reference evidence="2" key="1">
    <citation type="submission" date="2021-12" db="EMBL/GenBank/DDBJ databases">
        <title>Convergent genome expansion in fungi linked to evolution of root-endophyte symbiosis.</title>
        <authorList>
            <consortium name="DOE Joint Genome Institute"/>
            <person name="Ke Y.-H."/>
            <person name="Bonito G."/>
            <person name="Liao H.-L."/>
            <person name="Looney B."/>
            <person name="Rojas-Flechas A."/>
            <person name="Nash J."/>
            <person name="Hameed K."/>
            <person name="Schadt C."/>
            <person name="Martin F."/>
            <person name="Crous P.W."/>
            <person name="Miettinen O."/>
            <person name="Magnuson J.K."/>
            <person name="Labbe J."/>
            <person name="Jacobson D."/>
            <person name="Doktycz M.J."/>
            <person name="Veneault-Fourrey C."/>
            <person name="Kuo A."/>
            <person name="Mondo S."/>
            <person name="Calhoun S."/>
            <person name="Riley R."/>
            <person name="Ohm R."/>
            <person name="LaButti K."/>
            <person name="Andreopoulos B."/>
            <person name="Pangilinan J."/>
            <person name="Nolan M."/>
            <person name="Tritt A."/>
            <person name="Clum A."/>
            <person name="Lipzen A."/>
            <person name="Daum C."/>
            <person name="Barry K."/>
            <person name="Grigoriev I.V."/>
            <person name="Vilgalys R."/>
        </authorList>
    </citation>
    <scope>NUCLEOTIDE SEQUENCE</scope>
    <source>
        <strain evidence="2">PMI_201</strain>
    </source>
</reference>
<dbReference type="GO" id="GO:0048270">
    <property type="term" value="F:methionine adenosyltransferase regulator activity"/>
    <property type="evidence" value="ECO:0007669"/>
    <property type="project" value="TreeGrafter"/>
</dbReference>
<dbReference type="PANTHER" id="PTHR10491">
    <property type="entry name" value="DTDP-4-DEHYDRORHAMNOSE REDUCTASE"/>
    <property type="match status" value="1"/>
</dbReference>
<dbReference type="Proteomes" id="UP001201262">
    <property type="component" value="Unassembled WGS sequence"/>
</dbReference>
<organism evidence="2 3">
    <name type="scientific">Talaromyces proteolyticus</name>
    <dbReference type="NCBI Taxonomy" id="1131652"/>
    <lineage>
        <taxon>Eukaryota</taxon>
        <taxon>Fungi</taxon>
        <taxon>Dikarya</taxon>
        <taxon>Ascomycota</taxon>
        <taxon>Pezizomycotina</taxon>
        <taxon>Eurotiomycetes</taxon>
        <taxon>Eurotiomycetidae</taxon>
        <taxon>Eurotiales</taxon>
        <taxon>Trichocomaceae</taxon>
        <taxon>Talaromyces</taxon>
        <taxon>Talaromyces sect. Bacilispori</taxon>
    </lineage>
</organism>
<dbReference type="Gene3D" id="3.40.50.720">
    <property type="entry name" value="NAD(P)-binding Rossmann-like Domain"/>
    <property type="match status" value="1"/>
</dbReference>
<accession>A0AAD4KYT2</accession>
<dbReference type="GeneID" id="70244025"/>
<dbReference type="PANTHER" id="PTHR10491:SF4">
    <property type="entry name" value="METHIONINE ADENOSYLTRANSFERASE 2 SUBUNIT BETA"/>
    <property type="match status" value="1"/>
</dbReference>
<sequence>MSHTALVTGATGLLGREVTRAFKKAGWLTVGQGFNRAKPPTVLKVNLEDPQEITRLLEESKPQVVVHCAANRQPDACEKNPEQARRINVEATRRLAEGTSSRGILLIYISTDYVFPGTEGEAPYEVDATPKPTNIYGEMKRDGEIAVLDVAKESGLGIVLRVPVLYGPAESNSESAVNTILDAVEKASKNPDAGIKMDDWAQRYPTNTLDVGRVCNDVAVRFIKDKKHIQSLPKILHFSAEENMTKYEIAQRFAKILGVEIPGMIANKEGNDPNAAVQRPYNTQLSTKVLKEIGINTKTVGFDDWWSFYLIK</sequence>
<dbReference type="SUPFAM" id="SSF51735">
    <property type="entry name" value="NAD(P)-binding Rossmann-fold domains"/>
    <property type="match status" value="1"/>
</dbReference>
<dbReference type="Pfam" id="PF04321">
    <property type="entry name" value="RmlD_sub_bind"/>
    <property type="match status" value="1"/>
</dbReference>
<dbReference type="GO" id="GO:0006556">
    <property type="term" value="P:S-adenosylmethionine biosynthetic process"/>
    <property type="evidence" value="ECO:0007669"/>
    <property type="project" value="TreeGrafter"/>
</dbReference>
<dbReference type="EMBL" id="JAJTJA010000003">
    <property type="protein sequence ID" value="KAH8702032.1"/>
    <property type="molecule type" value="Genomic_DNA"/>
</dbReference>
<gene>
    <name evidence="2" type="ORF">BGW36DRAFT_356177</name>
</gene>
<feature type="domain" description="RmlD-like substrate binding" evidence="1">
    <location>
        <begin position="5"/>
        <end position="294"/>
    </location>
</feature>